<reference evidence="1 2" key="1">
    <citation type="journal article" date="2018" name="J. Microbiol.">
        <title>Aestuariibaculum marinum sp. nov., a marine bacterium isolated from seawater in South Korea.</title>
        <authorList>
            <person name="Choi J."/>
            <person name="Lee D."/>
            <person name="Jang J.H."/>
            <person name="Cha S."/>
            <person name="Seo T."/>
        </authorList>
    </citation>
    <scope>NUCLEOTIDE SEQUENCE [LARGE SCALE GENOMIC DNA]</scope>
    <source>
        <strain evidence="1 2">IP7</strain>
    </source>
</reference>
<dbReference type="Gene3D" id="3.40.50.2000">
    <property type="entry name" value="Glycogen Phosphorylase B"/>
    <property type="match status" value="1"/>
</dbReference>
<evidence type="ECO:0000313" key="1">
    <source>
        <dbReference type="EMBL" id="MBD0823868.1"/>
    </source>
</evidence>
<comment type="caution">
    <text evidence="1">The sequence shown here is derived from an EMBL/GenBank/DDBJ whole genome shotgun (WGS) entry which is preliminary data.</text>
</comment>
<evidence type="ECO:0008006" key="3">
    <source>
        <dbReference type="Google" id="ProtNLM"/>
    </source>
</evidence>
<organism evidence="1 2">
    <name type="scientific">Aestuariibaculum marinum</name>
    <dbReference type="NCBI Taxonomy" id="2683592"/>
    <lineage>
        <taxon>Bacteria</taxon>
        <taxon>Pseudomonadati</taxon>
        <taxon>Bacteroidota</taxon>
        <taxon>Flavobacteriia</taxon>
        <taxon>Flavobacteriales</taxon>
        <taxon>Flavobacteriaceae</taxon>
    </lineage>
</organism>
<gene>
    <name evidence="1" type="ORF">ICJ85_07525</name>
</gene>
<dbReference type="RefSeq" id="WP_188223184.1">
    <property type="nucleotide sequence ID" value="NZ_JACVXD010000003.1"/>
</dbReference>
<dbReference type="SUPFAM" id="SSF53756">
    <property type="entry name" value="UDP-Glycosyltransferase/glycogen phosphorylase"/>
    <property type="match status" value="1"/>
</dbReference>
<keyword evidence="2" id="KW-1185">Reference proteome</keyword>
<evidence type="ECO:0000313" key="2">
    <source>
        <dbReference type="Proteomes" id="UP000621516"/>
    </source>
</evidence>
<sequence length="354" mass="41311">MQKRVLIPAKRPGNPFFESIIKHSSWQFVYGDVYTEITPYSVVLIHWPEQLFGWKEPTEAQLFDLKQKFAIWKSSARVVYVLHNEQRHLGMTKRFRALYGLVIDNVDVMVHMGNYSLKKYVSLYPMLKHYKINHPLYTEPYIVYAKEEARLQLGIKPEKKMVLVPGAIRHVNERRMILKAFKRLKLNNKLLVVPRILNKSYTFDFPGRYRLKPILDVNLVLKKWFKKKYNTEDYCFGYSFQDVKALSLYMSAADLVLIPRFNTLNSGNVFLGISFKKIVIGPETGNIGEVLKLFDFPVFNTTKVKGVTEALYSGFQLLDKGYSYKETLLKAYDATNVSKEWDLFLSNLTKDSIL</sequence>
<name>A0A8J6PVH5_9FLAO</name>
<accession>A0A8J6PVH5</accession>
<dbReference type="EMBL" id="JACVXD010000003">
    <property type="protein sequence ID" value="MBD0823868.1"/>
    <property type="molecule type" value="Genomic_DNA"/>
</dbReference>
<dbReference type="Proteomes" id="UP000621516">
    <property type="component" value="Unassembled WGS sequence"/>
</dbReference>
<dbReference type="AlphaFoldDB" id="A0A8J6PVH5"/>
<proteinExistence type="predicted"/>
<protein>
    <recommendedName>
        <fullName evidence="3">Glycosyltransferase</fullName>
    </recommendedName>
</protein>